<evidence type="ECO:0000313" key="11">
    <source>
        <dbReference type="Proteomes" id="UP001147747"/>
    </source>
</evidence>
<evidence type="ECO:0000256" key="7">
    <source>
        <dbReference type="ARBA" id="ARBA00025737"/>
    </source>
</evidence>
<keyword evidence="6" id="KW-0408">Iron</keyword>
<protein>
    <recommendedName>
        <fullName evidence="9">DyP dimeric alpha+beta barrel domain-containing protein</fullName>
    </recommendedName>
</protein>
<comment type="cofactor">
    <cofactor evidence="1">
        <name>heme b</name>
        <dbReference type="ChEBI" id="CHEBI:60344"/>
    </cofactor>
</comment>
<keyword evidence="2" id="KW-0575">Peroxidase</keyword>
<reference evidence="10" key="2">
    <citation type="journal article" date="2023" name="IMA Fungus">
        <title>Comparative genomic study of the Penicillium genus elucidates a diverse pangenome and 15 lateral gene transfer events.</title>
        <authorList>
            <person name="Petersen C."/>
            <person name="Sorensen T."/>
            <person name="Nielsen M.R."/>
            <person name="Sondergaard T.E."/>
            <person name="Sorensen J.L."/>
            <person name="Fitzpatrick D.A."/>
            <person name="Frisvad J.C."/>
            <person name="Nielsen K.L."/>
        </authorList>
    </citation>
    <scope>NUCLEOTIDE SEQUENCE</scope>
    <source>
        <strain evidence="10">IBT 29677</strain>
    </source>
</reference>
<dbReference type="RefSeq" id="XP_056485136.1">
    <property type="nucleotide sequence ID" value="XM_056634516.1"/>
</dbReference>
<dbReference type="PANTHER" id="PTHR30521:SF4">
    <property type="entry name" value="DEFERROCHELATASE"/>
    <property type="match status" value="1"/>
</dbReference>
<reference evidence="10" key="1">
    <citation type="submission" date="2022-12" db="EMBL/GenBank/DDBJ databases">
        <authorList>
            <person name="Petersen C."/>
        </authorList>
    </citation>
    <scope>NUCLEOTIDE SEQUENCE</scope>
    <source>
        <strain evidence="10">IBT 29677</strain>
    </source>
</reference>
<evidence type="ECO:0000256" key="6">
    <source>
        <dbReference type="ARBA" id="ARBA00023004"/>
    </source>
</evidence>
<dbReference type="SUPFAM" id="SSF54909">
    <property type="entry name" value="Dimeric alpha+beta barrel"/>
    <property type="match status" value="1"/>
</dbReference>
<comment type="similarity">
    <text evidence="7">Belongs to the DyP-type peroxidase family.</text>
</comment>
<dbReference type="Pfam" id="PF21105">
    <property type="entry name" value="DyP_N"/>
    <property type="match status" value="1"/>
</dbReference>
<feature type="compositionally biased region" description="Acidic residues" evidence="8">
    <location>
        <begin position="352"/>
        <end position="366"/>
    </location>
</feature>
<evidence type="ECO:0000256" key="1">
    <source>
        <dbReference type="ARBA" id="ARBA00001970"/>
    </source>
</evidence>
<keyword evidence="4" id="KW-0479">Metal-binding</keyword>
<dbReference type="InterPro" id="IPR049509">
    <property type="entry name" value="DyP_N"/>
</dbReference>
<evidence type="ECO:0000256" key="8">
    <source>
        <dbReference type="SAM" id="MobiDB-lite"/>
    </source>
</evidence>
<dbReference type="GO" id="GO:0046872">
    <property type="term" value="F:metal ion binding"/>
    <property type="evidence" value="ECO:0007669"/>
    <property type="project" value="UniProtKB-KW"/>
</dbReference>
<dbReference type="Proteomes" id="UP001147747">
    <property type="component" value="Unassembled WGS sequence"/>
</dbReference>
<dbReference type="GO" id="GO:0005829">
    <property type="term" value="C:cytosol"/>
    <property type="evidence" value="ECO:0007669"/>
    <property type="project" value="TreeGrafter"/>
</dbReference>
<feature type="compositionally biased region" description="Basic and acidic residues" evidence="8">
    <location>
        <begin position="319"/>
        <end position="334"/>
    </location>
</feature>
<dbReference type="NCBIfam" id="TIGR01413">
    <property type="entry name" value="Dyp_perox_fam"/>
    <property type="match status" value="1"/>
</dbReference>
<dbReference type="InterPro" id="IPR006314">
    <property type="entry name" value="Dyp_peroxidase"/>
</dbReference>
<evidence type="ECO:0000256" key="3">
    <source>
        <dbReference type="ARBA" id="ARBA00022617"/>
    </source>
</evidence>
<dbReference type="PANTHER" id="PTHR30521">
    <property type="entry name" value="DEFERROCHELATASE/PEROXIDASE"/>
    <property type="match status" value="1"/>
</dbReference>
<keyword evidence="11" id="KW-1185">Reference proteome</keyword>
<evidence type="ECO:0000313" key="10">
    <source>
        <dbReference type="EMBL" id="KAJ5387338.1"/>
    </source>
</evidence>
<dbReference type="GO" id="GO:0004601">
    <property type="term" value="F:peroxidase activity"/>
    <property type="evidence" value="ECO:0007669"/>
    <property type="project" value="UniProtKB-KW"/>
</dbReference>
<feature type="region of interest" description="Disordered" evidence="8">
    <location>
        <begin position="317"/>
        <end position="370"/>
    </location>
</feature>
<sequence>MSHPVDKSNIQGGIWPRLPKEFESYLFYKITNVNRFRNDLKDFIDEITTGEQCEERLGKISSAAESGRPTKIPMSGINVSFSQKGLQKLNLAQINDGLFEKGMYSDLIFEGADIPERLLPEFKPPPGHPANDDSWRIDLVFIVAASSEQTLNEGIAKIETNFHLRDLNKSSMESVVAKHGQRRPGELRGREHFGFEDHISQPQIQGLDPEPGPRRPTTGNSPPWSVEGSFLVFRQLDEKVPEFNKFIEKAAKDIPNYTGVNGAEKLAAHMMGRWKSGAPVALTPDKDDKSLAFRNDFDFRPKQSILGCPFAAHARKMRPRADHKRDLGKDDDFVKGQFTDPLVHDTSNPPDVEVDSDEEPDQEPDKEDATVILRRGITFGPELGPDETEKTTKSRGIYFTCYQSDIRDGFNLLMTRWASNSVFPTSKKRAHKDGPGMDPFINQRQRKDHPEGHISLYDGVDSEKTHKLELGTSPWVDQRGGEYFFTPSIRGLRWFCNAPQLH</sequence>
<keyword evidence="5" id="KW-0560">Oxidoreductase</keyword>
<feature type="domain" description="DyP dimeric alpha+beta barrel" evidence="9">
    <location>
        <begin position="9"/>
        <end position="184"/>
    </location>
</feature>
<evidence type="ECO:0000256" key="2">
    <source>
        <dbReference type="ARBA" id="ARBA00022559"/>
    </source>
</evidence>
<dbReference type="OrthoDB" id="3207336at2759"/>
<accession>A0A9W9VQ91</accession>
<dbReference type="PROSITE" id="PS51404">
    <property type="entry name" value="DYP_PEROXIDASE"/>
    <property type="match status" value="1"/>
</dbReference>
<dbReference type="AlphaFoldDB" id="A0A9W9VQ91"/>
<evidence type="ECO:0000259" key="9">
    <source>
        <dbReference type="Pfam" id="PF21105"/>
    </source>
</evidence>
<evidence type="ECO:0000256" key="4">
    <source>
        <dbReference type="ARBA" id="ARBA00022723"/>
    </source>
</evidence>
<evidence type="ECO:0000256" key="5">
    <source>
        <dbReference type="ARBA" id="ARBA00023002"/>
    </source>
</evidence>
<dbReference type="EMBL" id="JAPZBU010000009">
    <property type="protein sequence ID" value="KAJ5387338.1"/>
    <property type="molecule type" value="Genomic_DNA"/>
</dbReference>
<organism evidence="10 11">
    <name type="scientific">Penicillium cosmopolitanum</name>
    <dbReference type="NCBI Taxonomy" id="1131564"/>
    <lineage>
        <taxon>Eukaryota</taxon>
        <taxon>Fungi</taxon>
        <taxon>Dikarya</taxon>
        <taxon>Ascomycota</taxon>
        <taxon>Pezizomycotina</taxon>
        <taxon>Eurotiomycetes</taxon>
        <taxon>Eurotiomycetidae</taxon>
        <taxon>Eurotiales</taxon>
        <taxon>Aspergillaceae</taxon>
        <taxon>Penicillium</taxon>
    </lineage>
</organism>
<feature type="region of interest" description="Disordered" evidence="8">
    <location>
        <begin position="426"/>
        <end position="445"/>
    </location>
</feature>
<proteinExistence type="inferred from homology"/>
<dbReference type="GO" id="GO:0020037">
    <property type="term" value="F:heme binding"/>
    <property type="evidence" value="ECO:0007669"/>
    <property type="project" value="InterPro"/>
</dbReference>
<name>A0A9W9VQ91_9EURO</name>
<gene>
    <name evidence="10" type="ORF">N7509_009879</name>
</gene>
<keyword evidence="3" id="KW-0349">Heme</keyword>
<dbReference type="InterPro" id="IPR011008">
    <property type="entry name" value="Dimeric_a/b-barrel"/>
</dbReference>
<comment type="caution">
    <text evidence="10">The sequence shown here is derived from an EMBL/GenBank/DDBJ whole genome shotgun (WGS) entry which is preliminary data.</text>
</comment>
<dbReference type="GeneID" id="81373496"/>
<feature type="region of interest" description="Disordered" evidence="8">
    <location>
        <begin position="198"/>
        <end position="224"/>
    </location>
</feature>